<reference evidence="1" key="2">
    <citation type="submission" date="2018-03" db="EMBL/GenBank/DDBJ databases">
        <title>The Triticum urartu genome reveals the dynamic nature of wheat genome evolution.</title>
        <authorList>
            <person name="Ling H."/>
            <person name="Ma B."/>
            <person name="Shi X."/>
            <person name="Liu H."/>
            <person name="Dong L."/>
            <person name="Sun H."/>
            <person name="Cao Y."/>
            <person name="Gao Q."/>
            <person name="Zheng S."/>
            <person name="Li Y."/>
            <person name="Yu Y."/>
            <person name="Du H."/>
            <person name="Qi M."/>
            <person name="Li Y."/>
            <person name="Yu H."/>
            <person name="Cui Y."/>
            <person name="Wang N."/>
            <person name="Chen C."/>
            <person name="Wu H."/>
            <person name="Zhao Y."/>
            <person name="Zhang J."/>
            <person name="Li Y."/>
            <person name="Zhou W."/>
            <person name="Zhang B."/>
            <person name="Hu W."/>
            <person name="Eijk M."/>
            <person name="Tang J."/>
            <person name="Witsenboer H."/>
            <person name="Zhao S."/>
            <person name="Li Z."/>
            <person name="Zhang A."/>
            <person name="Wang D."/>
            <person name="Liang C."/>
        </authorList>
    </citation>
    <scope>NUCLEOTIDE SEQUENCE [LARGE SCALE GENOMIC DNA]</scope>
    <source>
        <strain evidence="1">cv. G1812</strain>
    </source>
</reference>
<dbReference type="Proteomes" id="UP000015106">
    <property type="component" value="Chromosome 3"/>
</dbReference>
<dbReference type="EnsemblPlants" id="TuG1812G0300002373.01.T01">
    <property type="protein sequence ID" value="TuG1812G0300002373.01.T01.cds445437"/>
    <property type="gene ID" value="TuG1812G0300002373.01"/>
</dbReference>
<reference evidence="2" key="1">
    <citation type="journal article" date="2013" name="Nature">
        <title>Draft genome of the wheat A-genome progenitor Triticum urartu.</title>
        <authorList>
            <person name="Ling H.Q."/>
            <person name="Zhao S."/>
            <person name="Liu D."/>
            <person name="Wang J."/>
            <person name="Sun H."/>
            <person name="Zhang C."/>
            <person name="Fan H."/>
            <person name="Li D."/>
            <person name="Dong L."/>
            <person name="Tao Y."/>
            <person name="Gao C."/>
            <person name="Wu H."/>
            <person name="Li Y."/>
            <person name="Cui Y."/>
            <person name="Guo X."/>
            <person name="Zheng S."/>
            <person name="Wang B."/>
            <person name="Yu K."/>
            <person name="Liang Q."/>
            <person name="Yang W."/>
            <person name="Lou X."/>
            <person name="Chen J."/>
            <person name="Feng M."/>
            <person name="Jian J."/>
            <person name="Zhang X."/>
            <person name="Luo G."/>
            <person name="Jiang Y."/>
            <person name="Liu J."/>
            <person name="Wang Z."/>
            <person name="Sha Y."/>
            <person name="Zhang B."/>
            <person name="Wu H."/>
            <person name="Tang D."/>
            <person name="Shen Q."/>
            <person name="Xue P."/>
            <person name="Zou S."/>
            <person name="Wang X."/>
            <person name="Liu X."/>
            <person name="Wang F."/>
            <person name="Yang Y."/>
            <person name="An X."/>
            <person name="Dong Z."/>
            <person name="Zhang K."/>
            <person name="Zhang X."/>
            <person name="Luo M.C."/>
            <person name="Dvorak J."/>
            <person name="Tong Y."/>
            <person name="Wang J."/>
            <person name="Yang H."/>
            <person name="Li Z."/>
            <person name="Wang D."/>
            <person name="Zhang A."/>
            <person name="Wang J."/>
        </authorList>
    </citation>
    <scope>NUCLEOTIDE SEQUENCE</scope>
    <source>
        <strain evidence="2">cv. G1812</strain>
    </source>
</reference>
<dbReference type="Gramene" id="TuG1812G0300002373.01.T01">
    <property type="protein sequence ID" value="TuG1812G0300002373.01.T01.cds445437"/>
    <property type="gene ID" value="TuG1812G0300002373.01"/>
</dbReference>
<reference evidence="1" key="3">
    <citation type="submission" date="2022-06" db="UniProtKB">
        <authorList>
            <consortium name="EnsemblPlants"/>
        </authorList>
    </citation>
    <scope>IDENTIFICATION</scope>
</reference>
<accession>A0A8R7PT05</accession>
<evidence type="ECO:0000313" key="2">
    <source>
        <dbReference type="Proteomes" id="UP000015106"/>
    </source>
</evidence>
<evidence type="ECO:0000313" key="1">
    <source>
        <dbReference type="EnsemblPlants" id="TuG1812G0300002373.01.T01.cds445437"/>
    </source>
</evidence>
<sequence>MLNCKPYRGGLSSACILCAYEP</sequence>
<proteinExistence type="predicted"/>
<keyword evidence="2" id="KW-1185">Reference proteome</keyword>
<name>A0A8R7PT05_TRIUA</name>
<dbReference type="AlphaFoldDB" id="A0A8R7PT05"/>
<protein>
    <submittedName>
        <fullName evidence="1">Uncharacterized protein</fullName>
    </submittedName>
</protein>
<organism evidence="1 2">
    <name type="scientific">Triticum urartu</name>
    <name type="common">Red wild einkorn</name>
    <name type="synonym">Crithodium urartu</name>
    <dbReference type="NCBI Taxonomy" id="4572"/>
    <lineage>
        <taxon>Eukaryota</taxon>
        <taxon>Viridiplantae</taxon>
        <taxon>Streptophyta</taxon>
        <taxon>Embryophyta</taxon>
        <taxon>Tracheophyta</taxon>
        <taxon>Spermatophyta</taxon>
        <taxon>Magnoliopsida</taxon>
        <taxon>Liliopsida</taxon>
        <taxon>Poales</taxon>
        <taxon>Poaceae</taxon>
        <taxon>BOP clade</taxon>
        <taxon>Pooideae</taxon>
        <taxon>Triticodae</taxon>
        <taxon>Triticeae</taxon>
        <taxon>Triticinae</taxon>
        <taxon>Triticum</taxon>
    </lineage>
</organism>